<evidence type="ECO:0000313" key="3">
    <source>
        <dbReference type="Proteomes" id="UP001215598"/>
    </source>
</evidence>
<evidence type="ECO:0000256" key="1">
    <source>
        <dbReference type="SAM" id="MobiDB-lite"/>
    </source>
</evidence>
<proteinExistence type="predicted"/>
<dbReference type="AlphaFoldDB" id="A0AAD7JKF2"/>
<organism evidence="2 3">
    <name type="scientific">Mycena metata</name>
    <dbReference type="NCBI Taxonomy" id="1033252"/>
    <lineage>
        <taxon>Eukaryota</taxon>
        <taxon>Fungi</taxon>
        <taxon>Dikarya</taxon>
        <taxon>Basidiomycota</taxon>
        <taxon>Agaricomycotina</taxon>
        <taxon>Agaricomycetes</taxon>
        <taxon>Agaricomycetidae</taxon>
        <taxon>Agaricales</taxon>
        <taxon>Marasmiineae</taxon>
        <taxon>Mycenaceae</taxon>
        <taxon>Mycena</taxon>
    </lineage>
</organism>
<protein>
    <submittedName>
        <fullName evidence="2">Uncharacterized protein</fullName>
    </submittedName>
</protein>
<accession>A0AAD7JKF2</accession>
<gene>
    <name evidence="2" type="ORF">B0H16DRAFT_1454363</name>
</gene>
<name>A0AAD7JKF2_9AGAR</name>
<dbReference type="Proteomes" id="UP001215598">
    <property type="component" value="Unassembled WGS sequence"/>
</dbReference>
<keyword evidence="3" id="KW-1185">Reference proteome</keyword>
<feature type="region of interest" description="Disordered" evidence="1">
    <location>
        <begin position="183"/>
        <end position="202"/>
    </location>
</feature>
<comment type="caution">
    <text evidence="2">The sequence shown here is derived from an EMBL/GenBank/DDBJ whole genome shotgun (WGS) entry which is preliminary data.</text>
</comment>
<reference evidence="2" key="1">
    <citation type="submission" date="2023-03" db="EMBL/GenBank/DDBJ databases">
        <title>Massive genome expansion in bonnet fungi (Mycena s.s.) driven by repeated elements and novel gene families across ecological guilds.</title>
        <authorList>
            <consortium name="Lawrence Berkeley National Laboratory"/>
            <person name="Harder C.B."/>
            <person name="Miyauchi S."/>
            <person name="Viragh M."/>
            <person name="Kuo A."/>
            <person name="Thoen E."/>
            <person name="Andreopoulos B."/>
            <person name="Lu D."/>
            <person name="Skrede I."/>
            <person name="Drula E."/>
            <person name="Henrissat B."/>
            <person name="Morin E."/>
            <person name="Kohler A."/>
            <person name="Barry K."/>
            <person name="LaButti K."/>
            <person name="Morin E."/>
            <person name="Salamov A."/>
            <person name="Lipzen A."/>
            <person name="Mereny Z."/>
            <person name="Hegedus B."/>
            <person name="Baldrian P."/>
            <person name="Stursova M."/>
            <person name="Weitz H."/>
            <person name="Taylor A."/>
            <person name="Grigoriev I.V."/>
            <person name="Nagy L.G."/>
            <person name="Martin F."/>
            <person name="Kauserud H."/>
        </authorList>
    </citation>
    <scope>NUCLEOTIDE SEQUENCE</scope>
    <source>
        <strain evidence="2">CBHHK182m</strain>
    </source>
</reference>
<evidence type="ECO:0000313" key="2">
    <source>
        <dbReference type="EMBL" id="KAJ7765182.1"/>
    </source>
</evidence>
<feature type="region of interest" description="Disordered" evidence="1">
    <location>
        <begin position="224"/>
        <end position="243"/>
    </location>
</feature>
<sequence length="243" mass="26995">MTDAQKAAKKTTVADTEARTHSGTGINPWSKWLKAELKPPEDERRLRRLLDYQVYMQDEEKNAAINTALAERYPDQLGARDSIKWRVALARELLAAESDEVQDEFQAKGEEEYEEALAEYEKNEAGGAKMEDFDEEARKEARARLIAVAKPLLLSIRKLTGYQVTMLVGGVIDGKVEVRSVHGGTVDGESEDGPEGVDFTHWDPQGYKPIVKQFMRYIAASNGMPQAAEGEGRPPSTAPEDAL</sequence>
<dbReference type="EMBL" id="JARKIB010000026">
    <property type="protein sequence ID" value="KAJ7765182.1"/>
    <property type="molecule type" value="Genomic_DNA"/>
</dbReference>
<feature type="region of interest" description="Disordered" evidence="1">
    <location>
        <begin position="1"/>
        <end position="30"/>
    </location>
</feature>